<evidence type="ECO:0000313" key="12">
    <source>
        <dbReference type="EMBL" id="KRN77323.1"/>
    </source>
</evidence>
<dbReference type="InterPro" id="IPR049035">
    <property type="entry name" value="ADDB_N"/>
</dbReference>
<keyword evidence="5 12" id="KW-0347">Helicase</keyword>
<evidence type="ECO:0000256" key="4">
    <source>
        <dbReference type="ARBA" id="ARBA00022801"/>
    </source>
</evidence>
<evidence type="ECO:0000256" key="2">
    <source>
        <dbReference type="ARBA" id="ARBA00022741"/>
    </source>
</evidence>
<evidence type="ECO:0000256" key="9">
    <source>
        <dbReference type="ARBA" id="ARBA00023204"/>
    </source>
</evidence>
<dbReference type="GO" id="GO:0003677">
    <property type="term" value="F:DNA binding"/>
    <property type="evidence" value="ECO:0007669"/>
    <property type="project" value="UniProtKB-KW"/>
</dbReference>
<dbReference type="GO" id="GO:0006281">
    <property type="term" value="P:DNA repair"/>
    <property type="evidence" value="ECO:0007669"/>
    <property type="project" value="UniProtKB-KW"/>
</dbReference>
<keyword evidence="6" id="KW-0269">Exonuclease</keyword>
<dbReference type="PATRIC" id="fig|1620.3.peg.1717"/>
<keyword evidence="9" id="KW-0234">DNA repair</keyword>
<evidence type="ECO:0000256" key="8">
    <source>
        <dbReference type="ARBA" id="ARBA00023125"/>
    </source>
</evidence>
<keyword evidence="3" id="KW-0227">DNA damage</keyword>
<keyword evidence="13" id="KW-1185">Reference proteome</keyword>
<keyword evidence="8" id="KW-0238">DNA-binding</keyword>
<dbReference type="GO" id="GO:0006310">
    <property type="term" value="P:DNA recombination"/>
    <property type="evidence" value="ECO:0007669"/>
    <property type="project" value="TreeGrafter"/>
</dbReference>
<dbReference type="GO" id="GO:0004386">
    <property type="term" value="F:helicase activity"/>
    <property type="evidence" value="ECO:0007669"/>
    <property type="project" value="UniProtKB-KW"/>
</dbReference>
<sequence>MMALEIFTGPASYDHELALLEKMKQVLESDPQAELFYIVPNHIKFESEINVLQRLAELMHHVSGAVSVPRVQVFSLSRLAWYYMSEDPIYHTANVSKDALLMLVQRLLRKNQADLQLYKSMLNKPGFVSQFTDQLMELRQAGLQKSDLEAIQGDVKNAQTLLYKLHDLTLIGDQLDAVLAERGQYLSSDLLLALKVYLNTDKVNLRHHQFFINRYSQMTQGERGVTEALIANAQAVTLGLPTDNLTLQADTPDLYRPAKKLGLSLIDYAKNLDIPTQVTPLTQRRQLSETMVAVEDFWAEYERTGVQTKQGAAAIPADELQVWQANSLYQEVEQMARQIRQEVAAGEHRYRDYLLLARDLGPYQNIVPAVFNRFEVPFFMDADLSMSEHPFVAFLDTLLSLSKGINLQSVMTLLKTELLRPVDIDLASYRDALALTENFALAKNMPVWRFESTTPWQYDRQTLDMDDDTVRERVEAKDQQIELIHQQISQVVSPFLKQIAQVTNARDLATALYQFLIAQGVDQQLLAWRDEAVAQGDLNLAQQPEQVWRTFIGVLDDFVTVFDTEAMTLAELQDALQAGFNNASYSGIPATMDQVRVSESGIVQNANYDTTIVFGATSANLPSNIRTQAILNDQDRDILQPLLPAGTEIRGTAEQEMTQEPYLMYSAMMSATRRLIWLYASSDGDKPQQASTYINRLQSRFSVETQTFLALPEPSLGQLTQFVGTPASSLAHLVMVKRLAKLQHTAVQANWQRLESQIYKLMPTMTTKLMGSLEYVSQATPIRSDLVTALFGQDLKASVSRLQSYARNPYEFFLQYGLRLREREVMDLTPAEKGTYLHALFEGVFNQLIAENKVLGQMQDAELQQRVQAYAEQLLASGDITFDIFNSSARMRYLTAQLNQQVIYDLMQMRRGQPDNQRVQTKRTEVGFGLGKNGLPPVKYQLDQGSVTVRGKIDRFDQVTTDGGQYLMVVDYKSSARKFDYKKVLSGLELQLMTYWAALAEAESMPIGGATFFDAQTPLVRGDKLPLVSTFTELQQAADTENAQGGSYTGVLRNAPDLLKALDTPEGMDKLFGFTFKKDGVSLKAGHETYADDEIDTLVRYNEWMIENIANHILQGEFPLLPYRDKQTSGLQYSDYAPVMLFDAMLGNTYRDISQYPTKRDAVLKQMHLDLNDTPEEEEN</sequence>
<feature type="domain" description="PD-(D/E)XK endonuclease-like" evidence="10">
    <location>
        <begin position="797"/>
        <end position="1124"/>
    </location>
</feature>
<evidence type="ECO:0000313" key="13">
    <source>
        <dbReference type="Proteomes" id="UP000051673"/>
    </source>
</evidence>
<dbReference type="PANTHER" id="PTHR30591:SF1">
    <property type="entry name" value="RECBCD ENZYME SUBUNIT RECC"/>
    <property type="match status" value="1"/>
</dbReference>
<dbReference type="PANTHER" id="PTHR30591">
    <property type="entry name" value="RECBCD ENZYME SUBUNIT RECC"/>
    <property type="match status" value="1"/>
</dbReference>
<dbReference type="SUPFAM" id="SSF52980">
    <property type="entry name" value="Restriction endonuclease-like"/>
    <property type="match status" value="1"/>
</dbReference>
<keyword evidence="7" id="KW-0067">ATP-binding</keyword>
<organism evidence="12 13">
    <name type="scientific">Weissella minor</name>
    <dbReference type="NCBI Taxonomy" id="1620"/>
    <lineage>
        <taxon>Bacteria</taxon>
        <taxon>Bacillati</taxon>
        <taxon>Bacillota</taxon>
        <taxon>Bacilli</taxon>
        <taxon>Lactobacillales</taxon>
        <taxon>Lactobacillaceae</taxon>
        <taxon>Weissella</taxon>
    </lineage>
</organism>
<name>A0A0R2JJ71_9LACO</name>
<dbReference type="SUPFAM" id="SSF52540">
    <property type="entry name" value="P-loop containing nucleoside triphosphate hydrolases"/>
    <property type="match status" value="1"/>
</dbReference>
<dbReference type="InterPro" id="IPR027417">
    <property type="entry name" value="P-loop_NTPase"/>
</dbReference>
<dbReference type="GO" id="GO:0004527">
    <property type="term" value="F:exonuclease activity"/>
    <property type="evidence" value="ECO:0007669"/>
    <property type="project" value="UniProtKB-KW"/>
</dbReference>
<keyword evidence="1" id="KW-0540">Nuclease</keyword>
<dbReference type="Pfam" id="PF21445">
    <property type="entry name" value="ADDB_N"/>
    <property type="match status" value="1"/>
</dbReference>
<evidence type="ECO:0000259" key="10">
    <source>
        <dbReference type="Pfam" id="PF12705"/>
    </source>
</evidence>
<dbReference type="STRING" id="1620.IV67_GL001680"/>
<dbReference type="GO" id="GO:0005524">
    <property type="term" value="F:ATP binding"/>
    <property type="evidence" value="ECO:0007669"/>
    <property type="project" value="UniProtKB-KW"/>
</dbReference>
<dbReference type="AlphaFoldDB" id="A0A0R2JJ71"/>
<keyword evidence="4" id="KW-0378">Hydrolase</keyword>
<accession>A0A0R2JJ71</accession>
<reference evidence="12 13" key="1">
    <citation type="journal article" date="2015" name="Genome Announc.">
        <title>Expanding the biotechnology potential of lactobacilli through comparative genomics of 213 strains and associated genera.</title>
        <authorList>
            <person name="Sun Z."/>
            <person name="Harris H.M."/>
            <person name="McCann A."/>
            <person name="Guo C."/>
            <person name="Argimon S."/>
            <person name="Zhang W."/>
            <person name="Yang X."/>
            <person name="Jeffery I.B."/>
            <person name="Cooney J.C."/>
            <person name="Kagawa T.F."/>
            <person name="Liu W."/>
            <person name="Song Y."/>
            <person name="Salvetti E."/>
            <person name="Wrobel A."/>
            <person name="Rasinkangas P."/>
            <person name="Parkhill J."/>
            <person name="Rea M.C."/>
            <person name="O'Sullivan O."/>
            <person name="Ritari J."/>
            <person name="Douillard F.P."/>
            <person name="Paul Ross R."/>
            <person name="Yang R."/>
            <person name="Briner A.E."/>
            <person name="Felis G.E."/>
            <person name="de Vos W.M."/>
            <person name="Barrangou R."/>
            <person name="Klaenhammer T.R."/>
            <person name="Caufield P.W."/>
            <person name="Cui Y."/>
            <person name="Zhang H."/>
            <person name="O'Toole P.W."/>
        </authorList>
    </citation>
    <scope>NUCLEOTIDE SEQUENCE [LARGE SCALE GENOMIC DNA]</scope>
    <source>
        <strain evidence="12 13">DSM 20014</strain>
    </source>
</reference>
<protein>
    <submittedName>
        <fullName evidence="12">Atp-dependent helicase deoxyribonuclease subunit b</fullName>
    </submittedName>
</protein>
<gene>
    <name evidence="12" type="ORF">IV67_GL001680</name>
</gene>
<comment type="caution">
    <text evidence="12">The sequence shown here is derived from an EMBL/GenBank/DDBJ whole genome shotgun (WGS) entry which is preliminary data.</text>
</comment>
<evidence type="ECO:0000256" key="1">
    <source>
        <dbReference type="ARBA" id="ARBA00022722"/>
    </source>
</evidence>
<evidence type="ECO:0000256" key="7">
    <source>
        <dbReference type="ARBA" id="ARBA00022840"/>
    </source>
</evidence>
<dbReference type="EMBL" id="JQCD01000021">
    <property type="protein sequence ID" value="KRN77323.1"/>
    <property type="molecule type" value="Genomic_DNA"/>
</dbReference>
<evidence type="ECO:0000256" key="5">
    <source>
        <dbReference type="ARBA" id="ARBA00022806"/>
    </source>
</evidence>
<evidence type="ECO:0000256" key="6">
    <source>
        <dbReference type="ARBA" id="ARBA00022839"/>
    </source>
</evidence>
<dbReference type="InterPro" id="IPR011335">
    <property type="entry name" value="Restrct_endonuc-II-like"/>
</dbReference>
<dbReference type="InterPro" id="IPR038726">
    <property type="entry name" value="PDDEXK_AddAB-type"/>
</dbReference>
<feature type="domain" description="ATP-dependent helicase/deoxyribonuclease subunit B N-terminal" evidence="11">
    <location>
        <begin position="8"/>
        <end position="287"/>
    </location>
</feature>
<proteinExistence type="predicted"/>
<dbReference type="Gene3D" id="3.40.50.300">
    <property type="entry name" value="P-loop containing nucleotide triphosphate hydrolases"/>
    <property type="match status" value="4"/>
</dbReference>
<dbReference type="Proteomes" id="UP000051673">
    <property type="component" value="Unassembled WGS sequence"/>
</dbReference>
<dbReference type="InterPro" id="IPR011604">
    <property type="entry name" value="PDDEXK-like_dom_sf"/>
</dbReference>
<keyword evidence="2" id="KW-0547">Nucleotide-binding</keyword>
<evidence type="ECO:0000256" key="3">
    <source>
        <dbReference type="ARBA" id="ARBA00022763"/>
    </source>
</evidence>
<evidence type="ECO:0000259" key="11">
    <source>
        <dbReference type="Pfam" id="PF21445"/>
    </source>
</evidence>
<dbReference type="Pfam" id="PF12705">
    <property type="entry name" value="PDDEXK_1"/>
    <property type="match status" value="1"/>
</dbReference>
<dbReference type="Gene3D" id="3.90.320.10">
    <property type="match status" value="1"/>
</dbReference>